<organism evidence="1 2">
    <name type="scientific">Paenibacillus graminis</name>
    <dbReference type="NCBI Taxonomy" id="189425"/>
    <lineage>
        <taxon>Bacteria</taxon>
        <taxon>Bacillati</taxon>
        <taxon>Bacillota</taxon>
        <taxon>Bacilli</taxon>
        <taxon>Bacillales</taxon>
        <taxon>Paenibacillaceae</taxon>
        <taxon>Paenibacillus</taxon>
    </lineage>
</organism>
<reference evidence="1 2" key="1">
    <citation type="submission" date="2014-08" db="EMBL/GenBank/DDBJ databases">
        <title>Comparative genomics of the Paenibacillus odorifer group.</title>
        <authorList>
            <person name="den Bakker H.C."/>
            <person name="Tsai Y.-C."/>
            <person name="Martin N."/>
            <person name="Korlach J."/>
            <person name="Wiedmann M."/>
        </authorList>
    </citation>
    <scope>NUCLEOTIDE SEQUENCE [LARGE SCALE GENOMIC DNA]</scope>
    <source>
        <strain evidence="1 2">DSM 15220</strain>
    </source>
</reference>
<name>A0A089MAY2_9BACL</name>
<accession>A0A089MAY2</accession>
<evidence type="ECO:0000313" key="2">
    <source>
        <dbReference type="Proteomes" id="UP000029500"/>
    </source>
</evidence>
<gene>
    <name evidence="1" type="ORF">PGRAT_19150</name>
</gene>
<dbReference type="OrthoDB" id="2651001at2"/>
<dbReference type="Proteomes" id="UP000029500">
    <property type="component" value="Chromosome"/>
</dbReference>
<dbReference type="AlphaFoldDB" id="A0A089MAY2"/>
<dbReference type="RefSeq" id="WP_025704596.1">
    <property type="nucleotide sequence ID" value="NZ_CP009287.1"/>
</dbReference>
<dbReference type="eggNOG" id="ENOG5030U06">
    <property type="taxonomic scope" value="Bacteria"/>
</dbReference>
<dbReference type="EMBL" id="CP009287">
    <property type="protein sequence ID" value="AIQ69515.1"/>
    <property type="molecule type" value="Genomic_DNA"/>
</dbReference>
<evidence type="ECO:0000313" key="1">
    <source>
        <dbReference type="EMBL" id="AIQ69515.1"/>
    </source>
</evidence>
<dbReference type="KEGG" id="pgm:PGRAT_19150"/>
<sequence>MNNTYKVLESDTDFLAAALAQSKVSVWFRPEDDPEGHIMDYGGIVEGYSPESVKIASGRFIRERFEFRVYIK</sequence>
<keyword evidence="2" id="KW-1185">Reference proteome</keyword>
<dbReference type="HOGENOM" id="CLU_172529_1_0_9"/>
<protein>
    <submittedName>
        <fullName evidence="1">Uncharacterized protein</fullName>
    </submittedName>
</protein>
<proteinExistence type="predicted"/>